<evidence type="ECO:0000313" key="1">
    <source>
        <dbReference type="EMBL" id="RFA07629.1"/>
    </source>
</evidence>
<protein>
    <submittedName>
        <fullName evidence="1">Uncharacterized protein</fullName>
    </submittedName>
</protein>
<organism evidence="1 2">
    <name type="scientific">Subtercola boreus</name>
    <dbReference type="NCBI Taxonomy" id="120213"/>
    <lineage>
        <taxon>Bacteria</taxon>
        <taxon>Bacillati</taxon>
        <taxon>Actinomycetota</taxon>
        <taxon>Actinomycetes</taxon>
        <taxon>Micrococcales</taxon>
        <taxon>Microbacteriaceae</taxon>
        <taxon>Subtercola</taxon>
    </lineage>
</organism>
<reference evidence="1 2" key="1">
    <citation type="submission" date="2017-04" db="EMBL/GenBank/DDBJ databases">
        <title>Comparative genome analysis of Subtercola boreus.</title>
        <authorList>
            <person name="Cho Y.-J."/>
            <person name="Cho A."/>
            <person name="Kim O.-S."/>
            <person name="Lee J.-I."/>
        </authorList>
    </citation>
    <scope>NUCLEOTIDE SEQUENCE [LARGE SCALE GENOMIC DNA]</scope>
    <source>
        <strain evidence="1 2">P27444</strain>
    </source>
</reference>
<evidence type="ECO:0000313" key="2">
    <source>
        <dbReference type="Proteomes" id="UP000256709"/>
    </source>
</evidence>
<dbReference type="RefSeq" id="WP_116284168.1">
    <property type="nucleotide sequence ID" value="NZ_NBXA01000026.1"/>
</dbReference>
<comment type="caution">
    <text evidence="1">The sequence shown here is derived from an EMBL/GenBank/DDBJ whole genome shotgun (WGS) entry which is preliminary data.</text>
</comment>
<dbReference type="AlphaFoldDB" id="A0A3E0VDA2"/>
<dbReference type="EMBL" id="NBXA01000026">
    <property type="protein sequence ID" value="RFA07629.1"/>
    <property type="molecule type" value="Genomic_DNA"/>
</dbReference>
<proteinExistence type="predicted"/>
<dbReference type="Proteomes" id="UP000256709">
    <property type="component" value="Unassembled WGS sequence"/>
</dbReference>
<sequence length="97" mass="10896">MQLKRLVDDLIDHAKSHDVLNTYSIVLGSMPATNSTWARGKKVYRWFPVAQSGYVPNDIVVLAPVPDNHRTGELIEFRGNILTGAISDHLIRSGRER</sequence>
<name>A0A3E0VDA2_9MICO</name>
<dbReference type="OrthoDB" id="9943933at2"/>
<gene>
    <name evidence="1" type="ORF">B7R21_15755</name>
</gene>
<accession>A0A3E0VDA2</accession>